<comment type="function">
    <text evidence="7">Modifies, by uridylylation and deuridylylation, the PII regulatory proteins (GlnB and homologs), in response to the nitrogen status of the cell that GlnD senses through the glutamine level. Under low glutamine levels, catalyzes the conversion of the PII proteins and UTP to PII-UMP and PPi, while under higher glutamine levels, GlnD hydrolyzes PII-UMP to PII and UMP (deuridylylation). Thus, controls uridylylation state and activity of the PII proteins, and plays an important role in the regulation of nitrogen metabolism.</text>
</comment>
<evidence type="ECO:0000256" key="7">
    <source>
        <dbReference type="HAMAP-Rule" id="MF_00277"/>
    </source>
</evidence>
<dbReference type="EC" id="2.7.7.59" evidence="7"/>
<dbReference type="InterPro" id="IPR006674">
    <property type="entry name" value="HD_domain"/>
</dbReference>
<dbReference type="GO" id="GO:0008081">
    <property type="term" value="F:phosphoric diester hydrolase activity"/>
    <property type="evidence" value="ECO:0007669"/>
    <property type="project" value="UniProtKB-UniRule"/>
</dbReference>
<accession>A0A849AK69</accession>
<comment type="activity regulation">
    <text evidence="7">Uridylyltransferase (UTase) activity is inhibited by glutamine, while glutamine activates uridylyl-removing (UR) activity.</text>
</comment>
<dbReference type="NCBIfam" id="NF002895">
    <property type="entry name" value="PRK03381.1"/>
    <property type="match status" value="1"/>
</dbReference>
<dbReference type="SUPFAM" id="SSF109604">
    <property type="entry name" value="HD-domain/PDEase-like"/>
    <property type="match status" value="1"/>
</dbReference>
<feature type="region of interest" description="Uridylyltransferase" evidence="7">
    <location>
        <begin position="1"/>
        <end position="308"/>
    </location>
</feature>
<dbReference type="PROSITE" id="PS51831">
    <property type="entry name" value="HD"/>
    <property type="match status" value="1"/>
</dbReference>
<dbReference type="SUPFAM" id="SSF81301">
    <property type="entry name" value="Nucleotidyltransferase"/>
    <property type="match status" value="1"/>
</dbReference>
<dbReference type="AlphaFoldDB" id="A0A849AK69"/>
<dbReference type="Proteomes" id="UP000557772">
    <property type="component" value="Unassembled WGS sequence"/>
</dbReference>
<dbReference type="GO" id="GO:0008773">
    <property type="term" value="F:[protein-PII] uridylyltransferase activity"/>
    <property type="evidence" value="ECO:0007669"/>
    <property type="project" value="UniProtKB-UniRule"/>
</dbReference>
<evidence type="ECO:0000256" key="4">
    <source>
        <dbReference type="ARBA" id="ARBA00022801"/>
    </source>
</evidence>
<comment type="similarity">
    <text evidence="7">Belongs to the GlnD family.</text>
</comment>
<dbReference type="SMART" id="SM00471">
    <property type="entry name" value="HDc"/>
    <property type="match status" value="1"/>
</dbReference>
<organism evidence="10 11">
    <name type="scientific">Flexivirga aerilata</name>
    <dbReference type="NCBI Taxonomy" id="1656889"/>
    <lineage>
        <taxon>Bacteria</taxon>
        <taxon>Bacillati</taxon>
        <taxon>Actinomycetota</taxon>
        <taxon>Actinomycetes</taxon>
        <taxon>Micrococcales</taxon>
        <taxon>Dermacoccaceae</taxon>
        <taxon>Flexivirga</taxon>
    </lineage>
</organism>
<dbReference type="Gene3D" id="1.10.3090.10">
    <property type="entry name" value="cca-adding enzyme, domain 2"/>
    <property type="match status" value="1"/>
</dbReference>
<feature type="domain" description="HD" evidence="9">
    <location>
        <begin position="423"/>
        <end position="529"/>
    </location>
</feature>
<reference evidence="10 11" key="1">
    <citation type="submission" date="2020-05" db="EMBL/GenBank/DDBJ databases">
        <title>Flexivirga sp. ID2601S isolated from air conditioner.</title>
        <authorList>
            <person name="Kim D.H."/>
        </authorList>
    </citation>
    <scope>NUCLEOTIDE SEQUENCE [LARGE SCALE GENOMIC DNA]</scope>
    <source>
        <strain evidence="10 11">ID2601S</strain>
    </source>
</reference>
<feature type="domain" description="ACT" evidence="8">
    <location>
        <begin position="717"/>
        <end position="793"/>
    </location>
</feature>
<dbReference type="EC" id="3.1.4.-" evidence="7"/>
<dbReference type="CDD" id="cd04873">
    <property type="entry name" value="ACT_UUR-ACR-like"/>
    <property type="match status" value="1"/>
</dbReference>
<dbReference type="Pfam" id="PF08335">
    <property type="entry name" value="GlnD_UR_UTase"/>
    <property type="match status" value="1"/>
</dbReference>
<evidence type="ECO:0000313" key="10">
    <source>
        <dbReference type="EMBL" id="NNG39701.1"/>
    </source>
</evidence>
<keyword evidence="1 7" id="KW-0808">Transferase</keyword>
<evidence type="ECO:0000313" key="11">
    <source>
        <dbReference type="Proteomes" id="UP000557772"/>
    </source>
</evidence>
<dbReference type="GO" id="GO:0006808">
    <property type="term" value="P:regulation of nitrogen utilization"/>
    <property type="evidence" value="ECO:0007669"/>
    <property type="project" value="UniProtKB-UniRule"/>
</dbReference>
<dbReference type="InterPro" id="IPR013546">
    <property type="entry name" value="PII_UdlTrfase/GS_AdlTrfase"/>
</dbReference>
<evidence type="ECO:0000259" key="9">
    <source>
        <dbReference type="PROSITE" id="PS51831"/>
    </source>
</evidence>
<dbReference type="EMBL" id="JABENB010000001">
    <property type="protein sequence ID" value="NNG39701.1"/>
    <property type="molecule type" value="Genomic_DNA"/>
</dbReference>
<dbReference type="PIRSF" id="PIRSF006288">
    <property type="entry name" value="PII_uridyltransf"/>
    <property type="match status" value="1"/>
</dbReference>
<dbReference type="PANTHER" id="PTHR47320:SF1">
    <property type="entry name" value="BIFUNCTIONAL URIDYLYLTRANSFERASE_URIDYLYL-REMOVING ENZYME"/>
    <property type="match status" value="1"/>
</dbReference>
<keyword evidence="2 7" id="KW-0548">Nucleotidyltransferase</keyword>
<dbReference type="CDD" id="cd04899">
    <property type="entry name" value="ACT_ACR-UUR-like_2"/>
    <property type="match status" value="1"/>
</dbReference>
<dbReference type="Pfam" id="PF01966">
    <property type="entry name" value="HD"/>
    <property type="match status" value="1"/>
</dbReference>
<protein>
    <recommendedName>
        <fullName evidence="7">Bifunctional uridylyltransferase/uridylyl-removing enzyme</fullName>
        <shortName evidence="7">UTase/UR</shortName>
    </recommendedName>
    <alternativeName>
        <fullName evidence="7">Bifunctional [protein-PII] modification enzyme</fullName>
    </alternativeName>
    <alternativeName>
        <fullName evidence="7">Bifunctional nitrogen sensor protein</fullName>
    </alternativeName>
    <domain>
        <recommendedName>
            <fullName evidence="7">[Protein-PII] uridylyltransferase</fullName>
            <shortName evidence="7">PII uridylyltransferase</shortName>
            <shortName evidence="7">UTase</shortName>
            <ecNumber evidence="7">2.7.7.59</ecNumber>
        </recommendedName>
    </domain>
    <domain>
        <recommendedName>
            <fullName evidence="7">[Protein-PII]-UMP uridylyl-removing enzyme</fullName>
            <shortName evidence="7">UR</shortName>
            <ecNumber evidence="7">3.1.4.-</ecNumber>
        </recommendedName>
    </domain>
</protein>
<evidence type="ECO:0000256" key="3">
    <source>
        <dbReference type="ARBA" id="ARBA00022737"/>
    </source>
</evidence>
<evidence type="ECO:0000256" key="1">
    <source>
        <dbReference type="ARBA" id="ARBA00022679"/>
    </source>
</evidence>
<name>A0A849AK69_9MICO</name>
<dbReference type="InterPro" id="IPR002912">
    <property type="entry name" value="ACT_dom"/>
</dbReference>
<proteinExistence type="inferred from homology"/>
<dbReference type="InterPro" id="IPR045865">
    <property type="entry name" value="ACT-like_dom_sf"/>
</dbReference>
<keyword evidence="5 7" id="KW-0460">Magnesium</keyword>
<comment type="catalytic activity">
    <reaction evidence="7">
        <text>[protein-PII]-uridylyl-L-tyrosine + H2O = [protein-PII]-L-tyrosine + UMP + H(+)</text>
        <dbReference type="Rhea" id="RHEA:48600"/>
        <dbReference type="Rhea" id="RHEA-COMP:12147"/>
        <dbReference type="Rhea" id="RHEA-COMP:12148"/>
        <dbReference type="ChEBI" id="CHEBI:15377"/>
        <dbReference type="ChEBI" id="CHEBI:15378"/>
        <dbReference type="ChEBI" id="CHEBI:46858"/>
        <dbReference type="ChEBI" id="CHEBI:57865"/>
        <dbReference type="ChEBI" id="CHEBI:90602"/>
    </reaction>
</comment>
<evidence type="ECO:0000256" key="5">
    <source>
        <dbReference type="ARBA" id="ARBA00022842"/>
    </source>
</evidence>
<dbReference type="RefSeq" id="WP_171154679.1">
    <property type="nucleotide sequence ID" value="NZ_JABENB010000001.1"/>
</dbReference>
<dbReference type="InterPro" id="IPR043519">
    <property type="entry name" value="NT_sf"/>
</dbReference>
<dbReference type="InterPro" id="IPR010043">
    <property type="entry name" value="UTase/UR"/>
</dbReference>
<gene>
    <name evidence="7" type="primary">glnD</name>
    <name evidence="10" type="ORF">HJ588_10505</name>
</gene>
<keyword evidence="11" id="KW-1185">Reference proteome</keyword>
<comment type="caution">
    <text evidence="7">Lacks conserved residue(s) required for the propagation of feature annotation.</text>
</comment>
<dbReference type="SUPFAM" id="SSF55021">
    <property type="entry name" value="ACT-like"/>
    <property type="match status" value="2"/>
</dbReference>
<dbReference type="CDD" id="cd00077">
    <property type="entry name" value="HDc"/>
    <property type="match status" value="1"/>
</dbReference>
<evidence type="ECO:0000256" key="2">
    <source>
        <dbReference type="ARBA" id="ARBA00022695"/>
    </source>
</evidence>
<dbReference type="PANTHER" id="PTHR47320">
    <property type="entry name" value="BIFUNCTIONAL URIDYLYLTRANSFERASE/URIDYLYL-REMOVING ENZYME"/>
    <property type="match status" value="1"/>
</dbReference>
<dbReference type="Pfam" id="PF01909">
    <property type="entry name" value="NTP_transf_2"/>
    <property type="match status" value="1"/>
</dbReference>
<feature type="domain" description="ACT" evidence="8">
    <location>
        <begin position="613"/>
        <end position="689"/>
    </location>
</feature>
<dbReference type="HAMAP" id="MF_00277">
    <property type="entry name" value="PII_uridylyl_transf"/>
    <property type="match status" value="1"/>
</dbReference>
<keyword evidence="6 7" id="KW-0511">Multifunctional enzyme</keyword>
<comment type="domain">
    <text evidence="7">Has four distinct domains: an N-terminal nucleotidyltransferase (NT) domain responsible for UTase activity, a central HD domain that encodes UR activity, and two C-terminal ACT domains that seem to have a role in glutamine sensing.</text>
</comment>
<evidence type="ECO:0000259" key="8">
    <source>
        <dbReference type="PROSITE" id="PS51671"/>
    </source>
</evidence>
<sequence length="793" mass="85130">MTIAAVDQERLGLAGTRDFTKRGAGAARRERLTAYNKAWLGQLWAKATAPLGNRTEGVALAAVGSLARGDGGPLSDYDLVLVHDGRSLSGSDVTELADRIWYPLWDAGVRLDHSVRTLGECRAVASGDLAAAVGMLDLDLLAGDDVLVAGVRQSIAHDWRANARKRLPELLDSLRVRHERHGDLMSEIEPDLKEGGGGLRDMAVLRALTAAWLTDRPHGAVDRAYGELLDVRDALHVVTGRGRDRLGREDQDAVAALLGQPDSDALLTGVVQAARTISFALDGTMRRAGQSQRARTLRVGPRRPVLSPLGYGLYEHDGEVVLGPKSTGLGSPLLLLRAARLAARRGLPLAPTTVANLSGELQSLPMPWPAEIRDAFVDLLATGPGLVHVWETLDQAGVIGRWLPEWGAVRSRPQRNAVHRHTVDRHIVESVVEACRLRGDVERPDLLLMAALLHDIGKIAGVHDHAVEGAPVAANMLRRMGFHADDIDVVELLVREHLTLVDLATRRDPHDPRTVAALVGAVEERPDVLDLLRALTEADAISAGPKAWTSWRVGLIDELTAQGRRALAGRRMPAPADPFHDTAYGEQLPPELLRDLAMGNPHVTVEPTPSGARVEIADRDRLGLFADSAGLLAAHGLVVRTARVRTVDDVAINTWDVEAPAGDLPHAEEVQRGLVQLAGGDRNPLRALERRRRSAPDVGAPPTRATVIPGASEQATVIEVRAQDRPGLLREIGITFARHSLAVRSAHVATYAGQTLDTFYVTAAGDRPVAPPQVAQVIAALIDACDGATRSPG</sequence>
<keyword evidence="4 7" id="KW-0378">Hydrolase</keyword>
<evidence type="ECO:0000256" key="6">
    <source>
        <dbReference type="ARBA" id="ARBA00023268"/>
    </source>
</evidence>
<keyword evidence="3" id="KW-0677">Repeat</keyword>
<dbReference type="SUPFAM" id="SSF81593">
    <property type="entry name" value="Nucleotidyltransferase substrate binding subunit/domain"/>
    <property type="match status" value="1"/>
</dbReference>
<dbReference type="PROSITE" id="PS51671">
    <property type="entry name" value="ACT"/>
    <property type="match status" value="2"/>
</dbReference>
<comment type="caution">
    <text evidence="10">The sequence shown here is derived from an EMBL/GenBank/DDBJ whole genome shotgun (WGS) entry which is preliminary data.</text>
</comment>
<comment type="cofactor">
    <cofactor evidence="7">
        <name>Mg(2+)</name>
        <dbReference type="ChEBI" id="CHEBI:18420"/>
    </cofactor>
</comment>
<dbReference type="InterPro" id="IPR002934">
    <property type="entry name" value="Polymerase_NTP_transf_dom"/>
</dbReference>
<comment type="catalytic activity">
    <reaction evidence="7">
        <text>[protein-PII]-L-tyrosine + UTP = [protein-PII]-uridylyl-L-tyrosine + diphosphate</text>
        <dbReference type="Rhea" id="RHEA:13673"/>
        <dbReference type="Rhea" id="RHEA-COMP:12147"/>
        <dbReference type="Rhea" id="RHEA-COMP:12148"/>
        <dbReference type="ChEBI" id="CHEBI:33019"/>
        <dbReference type="ChEBI" id="CHEBI:46398"/>
        <dbReference type="ChEBI" id="CHEBI:46858"/>
        <dbReference type="ChEBI" id="CHEBI:90602"/>
        <dbReference type="EC" id="2.7.7.59"/>
    </reaction>
</comment>
<dbReference type="InterPro" id="IPR003607">
    <property type="entry name" value="HD/PDEase_dom"/>
</dbReference>